<evidence type="ECO:0000256" key="6">
    <source>
        <dbReference type="ARBA" id="ARBA00023239"/>
    </source>
</evidence>
<protein>
    <recommendedName>
        <fullName evidence="5">3-dehydroquinate dehydratase</fullName>
        <ecNumber evidence="5">4.2.1.10</ecNumber>
    </recommendedName>
</protein>
<dbReference type="GO" id="GO:0003855">
    <property type="term" value="F:3-dehydroquinate dehydratase activity"/>
    <property type="evidence" value="ECO:0007669"/>
    <property type="project" value="UniProtKB-EC"/>
</dbReference>
<proteinExistence type="inferred from homology"/>
<sequence length="159" mass="17533">MSILILQGRRCARPPLTSPLQPQLWTELRRLAQAVGRQLELRPCADLRELIGSLRAARRRGCEFVLLDPGELAPQALASPEPLRRALDELPSDYIEVHADSATTLDERLRARAAPIATIVINGDLAASYRLALGIALRRLQRARAALPADDPPSQARPR</sequence>
<dbReference type="EC" id="4.2.1.10" evidence="5"/>
<dbReference type="InterPro" id="IPR036441">
    <property type="entry name" value="DHquinase_II_sf"/>
</dbReference>
<organism evidence="7 8">
    <name type="scientific">Lysobacter enzymogenes</name>
    <dbReference type="NCBI Taxonomy" id="69"/>
    <lineage>
        <taxon>Bacteria</taxon>
        <taxon>Pseudomonadati</taxon>
        <taxon>Pseudomonadota</taxon>
        <taxon>Gammaproteobacteria</taxon>
        <taxon>Lysobacterales</taxon>
        <taxon>Lysobacteraceae</taxon>
        <taxon>Lysobacter</taxon>
    </lineage>
</organism>
<dbReference type="EMBL" id="RCTY01000024">
    <property type="protein sequence ID" value="ROU07009.1"/>
    <property type="molecule type" value="Genomic_DNA"/>
</dbReference>
<evidence type="ECO:0000256" key="4">
    <source>
        <dbReference type="ARBA" id="ARBA00011193"/>
    </source>
</evidence>
<dbReference type="Gene3D" id="3.40.50.9100">
    <property type="entry name" value="Dehydroquinase, class II"/>
    <property type="match status" value="1"/>
</dbReference>
<comment type="catalytic activity">
    <reaction evidence="1">
        <text>3-dehydroquinate = 3-dehydroshikimate + H2O</text>
        <dbReference type="Rhea" id="RHEA:21096"/>
        <dbReference type="ChEBI" id="CHEBI:15377"/>
        <dbReference type="ChEBI" id="CHEBI:16630"/>
        <dbReference type="ChEBI" id="CHEBI:32364"/>
        <dbReference type="EC" id="4.2.1.10"/>
    </reaction>
</comment>
<comment type="subunit">
    <text evidence="4">Homododecamer.</text>
</comment>
<dbReference type="AlphaFoldDB" id="A0A3N2RI00"/>
<dbReference type="GO" id="GO:0009423">
    <property type="term" value="P:chorismate biosynthetic process"/>
    <property type="evidence" value="ECO:0007669"/>
    <property type="project" value="UniProtKB-UniPathway"/>
</dbReference>
<dbReference type="UniPathway" id="UPA00053">
    <property type="reaction ID" value="UER00086"/>
</dbReference>
<comment type="caution">
    <text evidence="7">The sequence shown here is derived from an EMBL/GenBank/DDBJ whole genome shotgun (WGS) entry which is preliminary data.</text>
</comment>
<evidence type="ECO:0000256" key="3">
    <source>
        <dbReference type="ARBA" id="ARBA00011037"/>
    </source>
</evidence>
<comment type="similarity">
    <text evidence="3">Belongs to the type-II 3-dehydroquinase family.</text>
</comment>
<accession>A0A3N2RI00</accession>
<evidence type="ECO:0000256" key="5">
    <source>
        <dbReference type="ARBA" id="ARBA00012060"/>
    </source>
</evidence>
<evidence type="ECO:0000256" key="2">
    <source>
        <dbReference type="ARBA" id="ARBA00004902"/>
    </source>
</evidence>
<keyword evidence="6" id="KW-0456">Lyase</keyword>
<dbReference type="RefSeq" id="WP_123647431.1">
    <property type="nucleotide sequence ID" value="NZ_RCTY01000024.1"/>
</dbReference>
<dbReference type="SUPFAM" id="SSF52304">
    <property type="entry name" value="Type II 3-dehydroquinate dehydratase"/>
    <property type="match status" value="1"/>
</dbReference>
<dbReference type="Proteomes" id="UP000275910">
    <property type="component" value="Unassembled WGS sequence"/>
</dbReference>
<reference evidence="7 8" key="1">
    <citation type="submission" date="2018-10" db="EMBL/GenBank/DDBJ databases">
        <title>The genome of Lysobacter enzymogenes OH11.</title>
        <authorList>
            <person name="Liu F."/>
            <person name="Zhao Y."/>
            <person name="Qian G."/>
            <person name="Chen Y."/>
            <person name="Xu H."/>
        </authorList>
    </citation>
    <scope>NUCLEOTIDE SEQUENCE [LARGE SCALE GENOMIC DNA]</scope>
    <source>
        <strain evidence="7 8">OH11</strain>
    </source>
</reference>
<evidence type="ECO:0000256" key="1">
    <source>
        <dbReference type="ARBA" id="ARBA00001864"/>
    </source>
</evidence>
<name>A0A3N2RI00_LYSEN</name>
<evidence type="ECO:0000313" key="8">
    <source>
        <dbReference type="Proteomes" id="UP000275910"/>
    </source>
</evidence>
<gene>
    <name evidence="7" type="ORF">D9T17_10865</name>
</gene>
<comment type="pathway">
    <text evidence="2">Metabolic intermediate biosynthesis; chorismate biosynthesis; chorismate from D-erythrose 4-phosphate and phosphoenolpyruvate: step 3/7.</text>
</comment>
<evidence type="ECO:0000313" key="7">
    <source>
        <dbReference type="EMBL" id="ROU07009.1"/>
    </source>
</evidence>